<evidence type="ECO:0000256" key="2">
    <source>
        <dbReference type="ARBA" id="ARBA00022771"/>
    </source>
</evidence>
<name>A0ABQ7V230_SOLTU</name>
<feature type="compositionally biased region" description="Basic residues" evidence="5">
    <location>
        <begin position="233"/>
        <end position="245"/>
    </location>
</feature>
<evidence type="ECO:0000256" key="5">
    <source>
        <dbReference type="SAM" id="MobiDB-lite"/>
    </source>
</evidence>
<feature type="domain" description="SWIM-type" evidence="6">
    <location>
        <begin position="772"/>
        <end position="806"/>
    </location>
</feature>
<reference evidence="7 8" key="1">
    <citation type="journal article" date="2021" name="bioRxiv">
        <title>Chromosome-scale and haplotype-resolved genome assembly of a tetraploid potato cultivar.</title>
        <authorList>
            <person name="Sun H."/>
            <person name="Jiao W.-B."/>
            <person name="Krause K."/>
            <person name="Campoy J.A."/>
            <person name="Goel M."/>
            <person name="Folz-Donahue K."/>
            <person name="Kukat C."/>
            <person name="Huettel B."/>
            <person name="Schneeberger K."/>
        </authorList>
    </citation>
    <scope>NUCLEOTIDE SEQUENCE [LARGE SCALE GENOMIC DNA]</scope>
    <source>
        <strain evidence="7">SolTubOtavaFocal</strain>
        <tissue evidence="7">Leaves</tissue>
    </source>
</reference>
<dbReference type="PROSITE" id="PS50966">
    <property type="entry name" value="ZF_SWIM"/>
    <property type="match status" value="1"/>
</dbReference>
<comment type="caution">
    <text evidence="7">The sequence shown here is derived from an EMBL/GenBank/DDBJ whole genome shotgun (WGS) entry which is preliminary data.</text>
</comment>
<feature type="region of interest" description="Disordered" evidence="5">
    <location>
        <begin position="1115"/>
        <end position="1140"/>
    </location>
</feature>
<feature type="compositionally biased region" description="Basic residues" evidence="5">
    <location>
        <begin position="949"/>
        <end position="959"/>
    </location>
</feature>
<feature type="compositionally biased region" description="Basic and acidic residues" evidence="5">
    <location>
        <begin position="221"/>
        <end position="232"/>
    </location>
</feature>
<dbReference type="Pfam" id="PF10551">
    <property type="entry name" value="MULE"/>
    <property type="match status" value="1"/>
</dbReference>
<protein>
    <recommendedName>
        <fullName evidence="6">SWIM-type domain-containing protein</fullName>
    </recommendedName>
</protein>
<evidence type="ECO:0000256" key="1">
    <source>
        <dbReference type="ARBA" id="ARBA00022723"/>
    </source>
</evidence>
<dbReference type="InterPro" id="IPR007527">
    <property type="entry name" value="Znf_SWIM"/>
</dbReference>
<feature type="compositionally biased region" description="Low complexity" evidence="5">
    <location>
        <begin position="905"/>
        <end position="923"/>
    </location>
</feature>
<dbReference type="SMART" id="SM00575">
    <property type="entry name" value="ZnF_PMZ"/>
    <property type="match status" value="1"/>
</dbReference>
<evidence type="ECO:0000256" key="4">
    <source>
        <dbReference type="PROSITE-ProRule" id="PRU00325"/>
    </source>
</evidence>
<dbReference type="Pfam" id="PF03108">
    <property type="entry name" value="DBD_Tnp_Mut"/>
    <property type="match status" value="1"/>
</dbReference>
<dbReference type="InterPro" id="IPR018289">
    <property type="entry name" value="MULE_transposase_dom"/>
</dbReference>
<accession>A0ABQ7V230</accession>
<dbReference type="Pfam" id="PF26130">
    <property type="entry name" value="PB1-like"/>
    <property type="match status" value="1"/>
</dbReference>
<feature type="region of interest" description="Disordered" evidence="5">
    <location>
        <begin position="140"/>
        <end position="301"/>
    </location>
</feature>
<keyword evidence="1" id="KW-0479">Metal-binding</keyword>
<dbReference type="EMBL" id="JAIVGD010000015">
    <property type="protein sequence ID" value="KAH0757431.1"/>
    <property type="molecule type" value="Genomic_DNA"/>
</dbReference>
<dbReference type="InterPro" id="IPR004332">
    <property type="entry name" value="Transposase_MuDR"/>
</dbReference>
<feature type="compositionally biased region" description="Polar residues" evidence="5">
    <location>
        <begin position="936"/>
        <end position="946"/>
    </location>
</feature>
<organism evidence="7 8">
    <name type="scientific">Solanum tuberosum</name>
    <name type="common">Potato</name>
    <dbReference type="NCBI Taxonomy" id="4113"/>
    <lineage>
        <taxon>Eukaryota</taxon>
        <taxon>Viridiplantae</taxon>
        <taxon>Streptophyta</taxon>
        <taxon>Embryophyta</taxon>
        <taxon>Tracheophyta</taxon>
        <taxon>Spermatophyta</taxon>
        <taxon>Magnoliopsida</taxon>
        <taxon>eudicotyledons</taxon>
        <taxon>Gunneridae</taxon>
        <taxon>Pentapetalae</taxon>
        <taxon>asterids</taxon>
        <taxon>lamiids</taxon>
        <taxon>Solanales</taxon>
        <taxon>Solanaceae</taxon>
        <taxon>Solanoideae</taxon>
        <taxon>Solaneae</taxon>
        <taxon>Solanum</taxon>
    </lineage>
</organism>
<dbReference type="InterPro" id="IPR058594">
    <property type="entry name" value="PB1-like_dom_pln"/>
</dbReference>
<evidence type="ECO:0000313" key="7">
    <source>
        <dbReference type="EMBL" id="KAH0757431.1"/>
    </source>
</evidence>
<feature type="region of interest" description="Disordered" evidence="5">
    <location>
        <begin position="890"/>
        <end position="1044"/>
    </location>
</feature>
<proteinExistence type="predicted"/>
<keyword evidence="3" id="KW-0862">Zinc</keyword>
<evidence type="ECO:0000313" key="8">
    <source>
        <dbReference type="Proteomes" id="UP000826656"/>
    </source>
</evidence>
<dbReference type="PANTHER" id="PTHR31973:SF197">
    <property type="entry name" value="SWIM-TYPE DOMAIN-CONTAINING PROTEIN"/>
    <property type="match status" value="1"/>
</dbReference>
<sequence>MSFVLITLRWYHGGKIVFGPPSDYVGGSVTEFLEVDTDRMSYFELKGYIKDLGYTTECSFFIRSPIDGFLVEVKSDKVICDISSMFKDGDRMDVYVCHEVNEPEIAPLALDYVPHVMDSGVGGVGGESFTFFNEIESPVEPFSPHSEHFNPSSQPSNPLGEPSNTSSQPSNPLGEPSNTSYQPSNPAAEPSNLSVESSDDESDNESDERSEVYSSEESLDSDVHEEYRDFKASRRHFNRSNRRTRGTTTEQIHTTEKGPDIGYDETNVGSKDSLLGKLGGDEPYYPSDEAPSFELEEETGWGDGEEVEQIVRKKKKSRVIFYPTSEKIVWELGLVFANVREFREAVTKYAVQEKIQIEKYVNEPGRVRVRCCKKGCPWLLVASLDSQTTDFVVKNYNPIHICVSSTHNYLCNSRFLAVRYKDRITEQPNIRIIKLQELIRKELDIQVGKTIVRRARARVLKEIMGDHIAEYGRIFYYRDVILRTNPGSTCIVKVGEIAETGHKIFEGFYVCFHALKKAFFGGTRRCIGLDGCFLKGVCRGQLLVAVCKDENNQMLPIAWAIVEVENKFTWAWFLTLVKDDLHLGEGHELTLITDMQKGLEITVEDLLPLAEHRMCARHVLANWCKNWKGIERRNVFWKIAISTFEAELRDHIDAMKKLGSDCLDGLLYYNVERWCKKYFKEHSKCDSVDNNMAESFNSWILSARYKTIITMLEKIRIKMMKRIGQLREFSNTWVTDISPMAFKILQQNINKSMQCNISWNGERGFEVVDKGFTHCVDIVRRTCSCRAWQLKGIPCPHGVAALHYKQYEPIHYVASCYHKETYLRTYEYVIQPMNNMNMWPPSVNPTVQPPAVIQLLGRPSKARRKEANETKRTGKLSKCGAVMTCSNCHTKGHNKRGCPIPPTVPTQTATTSTQPQARSNNENGRGRGRAKGRGMSQGNQENTQAMHQGRGRGRGRAKGRGMSQERQESTQTMPQGRGRGTGAKGRGMPQERQENENTSNGRKMPHQNQVNEGTNRERCRGIGMPQKNHENEGTSGGQSSRPFKRSRMVGFGVLIGDDGFTTVNPGMQSSRVVDIGTRVPRRSDEVTGDIGYQPHFGVKWKGKLAITSNRLQQMRGEKRIQTRSATAAINESQSNSTTKK</sequence>
<dbReference type="Proteomes" id="UP000826656">
    <property type="component" value="Unassembled WGS sequence"/>
</dbReference>
<evidence type="ECO:0000256" key="3">
    <source>
        <dbReference type="ARBA" id="ARBA00022833"/>
    </source>
</evidence>
<feature type="compositionally biased region" description="Acidic residues" evidence="5">
    <location>
        <begin position="197"/>
        <end position="208"/>
    </location>
</feature>
<feature type="compositionally biased region" description="Polar residues" evidence="5">
    <location>
        <begin position="1122"/>
        <end position="1140"/>
    </location>
</feature>
<dbReference type="InterPro" id="IPR006564">
    <property type="entry name" value="Znf_PMZ"/>
</dbReference>
<feature type="compositionally biased region" description="Polar residues" evidence="5">
    <location>
        <begin position="996"/>
        <end position="1013"/>
    </location>
</feature>
<dbReference type="PANTHER" id="PTHR31973">
    <property type="entry name" value="POLYPROTEIN, PUTATIVE-RELATED"/>
    <property type="match status" value="1"/>
</dbReference>
<feature type="compositionally biased region" description="Polar residues" evidence="5">
    <location>
        <begin position="149"/>
        <end position="195"/>
    </location>
</feature>
<evidence type="ECO:0000259" key="6">
    <source>
        <dbReference type="PROSITE" id="PS50966"/>
    </source>
</evidence>
<keyword evidence="2 4" id="KW-0863">Zinc-finger</keyword>
<gene>
    <name evidence="7" type="ORF">KY290_020924</name>
</gene>
<keyword evidence="8" id="KW-1185">Reference proteome</keyword>
<dbReference type="Pfam" id="PF04434">
    <property type="entry name" value="SWIM"/>
    <property type="match status" value="1"/>
</dbReference>